<dbReference type="PROSITE" id="PS51257">
    <property type="entry name" value="PROKAR_LIPOPROTEIN"/>
    <property type="match status" value="1"/>
</dbReference>
<keyword evidence="10" id="KW-1185">Reference proteome</keyword>
<protein>
    <recommendedName>
        <fullName evidence="2">histidine kinase</fullName>
        <ecNumber evidence="2">2.7.13.3</ecNumber>
    </recommendedName>
</protein>
<dbReference type="InterPro" id="IPR003594">
    <property type="entry name" value="HATPase_dom"/>
</dbReference>
<gene>
    <name evidence="9" type="ordered locus">RB2501_06205</name>
</gene>
<dbReference type="Gene3D" id="1.25.40.10">
    <property type="entry name" value="Tetratricopeptide repeat domain"/>
    <property type="match status" value="3"/>
</dbReference>
<evidence type="ECO:0000256" key="2">
    <source>
        <dbReference type="ARBA" id="ARBA00012438"/>
    </source>
</evidence>
<dbReference type="CDD" id="cd16917">
    <property type="entry name" value="HATPase_UhpB-NarQ-NarX-like"/>
    <property type="match status" value="1"/>
</dbReference>
<organism evidence="9 10">
    <name type="scientific">Robiginitalea biformata (strain ATCC BAA-864 / DSM 15991 / KCTC 12146 / HTCC2501)</name>
    <dbReference type="NCBI Taxonomy" id="313596"/>
    <lineage>
        <taxon>Bacteria</taxon>
        <taxon>Pseudomonadati</taxon>
        <taxon>Bacteroidota</taxon>
        <taxon>Flavobacteriia</taxon>
        <taxon>Flavobacteriales</taxon>
        <taxon>Flavobacteriaceae</taxon>
        <taxon>Robiginitalea</taxon>
    </lineage>
</organism>
<dbReference type="InterPro" id="IPR050482">
    <property type="entry name" value="Sensor_HK_TwoCompSys"/>
</dbReference>
<dbReference type="SUPFAM" id="SSF55874">
    <property type="entry name" value="ATPase domain of HSP90 chaperone/DNA topoisomerase II/histidine kinase"/>
    <property type="match status" value="1"/>
</dbReference>
<evidence type="ECO:0000313" key="9">
    <source>
        <dbReference type="EMBL" id="EAR16469.1"/>
    </source>
</evidence>
<keyword evidence="4 9" id="KW-0418">Kinase</keyword>
<evidence type="ECO:0000259" key="8">
    <source>
        <dbReference type="PROSITE" id="PS50109"/>
    </source>
</evidence>
<dbReference type="EMBL" id="CP001712">
    <property type="protein sequence ID" value="EAR16469.1"/>
    <property type="molecule type" value="Genomic_DNA"/>
</dbReference>
<dbReference type="InterPro" id="IPR036890">
    <property type="entry name" value="HATPase_C_sf"/>
</dbReference>
<dbReference type="KEGG" id="rbi:RB2501_06205"/>
<keyword evidence="7" id="KW-0812">Transmembrane</keyword>
<dbReference type="eggNOG" id="COG0457">
    <property type="taxonomic scope" value="Bacteria"/>
</dbReference>
<feature type="transmembrane region" description="Helical" evidence="7">
    <location>
        <begin position="435"/>
        <end position="455"/>
    </location>
</feature>
<dbReference type="PROSITE" id="PS50109">
    <property type="entry name" value="HIS_KIN"/>
    <property type="match status" value="1"/>
</dbReference>
<evidence type="ECO:0000256" key="3">
    <source>
        <dbReference type="ARBA" id="ARBA00022679"/>
    </source>
</evidence>
<dbReference type="Pfam" id="PF02518">
    <property type="entry name" value="HATPase_c"/>
    <property type="match status" value="1"/>
</dbReference>
<dbReference type="STRING" id="313596.RB2501_06205"/>
<name>A4CHR1_ROBBH</name>
<evidence type="ECO:0000256" key="4">
    <source>
        <dbReference type="ARBA" id="ARBA00022777"/>
    </source>
</evidence>
<dbReference type="GO" id="GO:0004673">
    <property type="term" value="F:protein histidine kinase activity"/>
    <property type="evidence" value="ECO:0007669"/>
    <property type="project" value="UniProtKB-EC"/>
</dbReference>
<dbReference type="PROSITE" id="PS50005">
    <property type="entry name" value="TPR"/>
    <property type="match status" value="1"/>
</dbReference>
<dbReference type="OrthoDB" id="943406at2"/>
<feature type="repeat" description="TPR" evidence="6">
    <location>
        <begin position="204"/>
        <end position="237"/>
    </location>
</feature>
<dbReference type="InterPro" id="IPR005467">
    <property type="entry name" value="His_kinase_dom"/>
</dbReference>
<evidence type="ECO:0000256" key="5">
    <source>
        <dbReference type="ARBA" id="ARBA00023012"/>
    </source>
</evidence>
<accession>A4CHR1</accession>
<keyword evidence="3" id="KW-0808">Transferase</keyword>
<evidence type="ECO:0000256" key="6">
    <source>
        <dbReference type="PROSITE-ProRule" id="PRU00339"/>
    </source>
</evidence>
<keyword evidence="7" id="KW-1133">Transmembrane helix</keyword>
<reference evidence="9 10" key="1">
    <citation type="journal article" date="2009" name="J. Bacteriol.">
        <title>Complete genome sequence of Robiginitalea biformata HTCC2501.</title>
        <authorList>
            <person name="Oh H.M."/>
            <person name="Giovannoni S.J."/>
            <person name="Lee K."/>
            <person name="Ferriera S."/>
            <person name="Johnson J."/>
            <person name="Cho J.C."/>
        </authorList>
    </citation>
    <scope>NUCLEOTIDE SEQUENCE [LARGE SCALE GENOMIC DNA]</scope>
    <source>
        <strain evidence="10">ATCC BAA-864 / HTCC2501 / KCTC 12146</strain>
    </source>
</reference>
<dbReference type="InterPro" id="IPR019734">
    <property type="entry name" value="TPR_rpt"/>
</dbReference>
<evidence type="ECO:0000313" key="10">
    <source>
        <dbReference type="Proteomes" id="UP000009049"/>
    </source>
</evidence>
<dbReference type="eggNOG" id="COG4585">
    <property type="taxonomic scope" value="Bacteria"/>
</dbReference>
<evidence type="ECO:0000256" key="7">
    <source>
        <dbReference type="SAM" id="Phobius"/>
    </source>
</evidence>
<dbReference type="EC" id="2.7.13.3" evidence="2"/>
<dbReference type="RefSeq" id="WP_015753226.1">
    <property type="nucleotide sequence ID" value="NC_013222.1"/>
</dbReference>
<dbReference type="GO" id="GO:0000160">
    <property type="term" value="P:phosphorelay signal transduction system"/>
    <property type="evidence" value="ECO:0007669"/>
    <property type="project" value="UniProtKB-KW"/>
</dbReference>
<dbReference type="Pfam" id="PF13374">
    <property type="entry name" value="TPR_10"/>
    <property type="match status" value="1"/>
</dbReference>
<dbReference type="PANTHER" id="PTHR24421:SF10">
    <property type="entry name" value="NITRATE_NITRITE SENSOR PROTEIN NARQ"/>
    <property type="match status" value="1"/>
</dbReference>
<evidence type="ECO:0000256" key="1">
    <source>
        <dbReference type="ARBA" id="ARBA00000085"/>
    </source>
</evidence>
<dbReference type="HOGENOM" id="CLU_000445_106_3_10"/>
<keyword evidence="7" id="KW-0472">Membrane</keyword>
<proteinExistence type="predicted"/>
<comment type="catalytic activity">
    <reaction evidence="1">
        <text>ATP + protein L-histidine = ADP + protein N-phospho-L-histidine.</text>
        <dbReference type="EC" id="2.7.13.3"/>
    </reaction>
</comment>
<feature type="domain" description="Histidine kinase" evidence="8">
    <location>
        <begin position="477"/>
        <end position="658"/>
    </location>
</feature>
<keyword evidence="5" id="KW-0902">Two-component regulatory system</keyword>
<dbReference type="SMART" id="SM00387">
    <property type="entry name" value="HATPase_c"/>
    <property type="match status" value="1"/>
</dbReference>
<dbReference type="Gene3D" id="3.30.565.10">
    <property type="entry name" value="Histidine kinase-like ATPase, C-terminal domain"/>
    <property type="match status" value="1"/>
</dbReference>
<keyword evidence="6" id="KW-0802">TPR repeat</keyword>
<dbReference type="PANTHER" id="PTHR24421">
    <property type="entry name" value="NITRATE/NITRITE SENSOR PROTEIN NARX-RELATED"/>
    <property type="match status" value="1"/>
</dbReference>
<dbReference type="SUPFAM" id="SSF48452">
    <property type="entry name" value="TPR-like"/>
    <property type="match status" value="1"/>
</dbReference>
<dbReference type="InterPro" id="IPR011990">
    <property type="entry name" value="TPR-like_helical_dom_sf"/>
</dbReference>
<dbReference type="AlphaFoldDB" id="A4CHR1"/>
<dbReference type="Proteomes" id="UP000009049">
    <property type="component" value="Chromosome"/>
</dbReference>
<dbReference type="SMART" id="SM00028">
    <property type="entry name" value="TPR"/>
    <property type="match status" value="4"/>
</dbReference>
<sequence>MKRTFVLFPFFVTLLGLWLVGCQPGTDASGGDGAGSDSLWSRYLERYDSDVLGTAEKLAANGELLRGSAGLPDTVRSVLFQHRAALFRRENQLDSALRYLNENLTLTQALGDTTRIADAHYRLGFYYRLAEEPSRSLEHNYQAVEQYKALGDSIQVGRKSLNLANLLNALGNYSEAETIAVEGLEYIENSPQIMGSPEIRNYVAGLYNALAIATKELRNYPEALAWYEKSLELQPDGEAALNIRHNVAVVLTHMDSLQAARALSRELAGDSLLNDPENARLRARIIDQLGHIQGRLNLPGAEENLQTALNIRQELAYTQGVLSSYLHLGEFYRERSPARAREMAQAAYHIARELENPNDRLTSLALLIDVVPNPAGYARAYTRLSDSLQQVRRQTKDQFAKVRYESEKNLRNYLIARREASENSLQLERSQNRNLLLLSFLGLLLISGFFIYRYLRLRHRKREIQAVYATESRISKKVHDELANDIFNLLNAAVAFPRKNREELQDFVNRLDQLYQKSREISRDSAEIPTGPKFKTVLSSLIEIYSSETVRIITQGFESIPWEAISPDKQVNIYRALQEILVNMKKHSGATLVLLEFRQEKKSLTIRYKDNGVGFPEEAPLRQGGLANTGNRIEALGGRITFETSVPQGVVILLTLPV</sequence>